<keyword evidence="3" id="KW-1185">Reference proteome</keyword>
<dbReference type="SUPFAM" id="SSF141868">
    <property type="entry name" value="EAL domain-like"/>
    <property type="match status" value="1"/>
</dbReference>
<dbReference type="Proteomes" id="UP000183685">
    <property type="component" value="Unassembled WGS sequence"/>
</dbReference>
<dbReference type="Gene3D" id="3.30.450.20">
    <property type="entry name" value="PAS domain"/>
    <property type="match status" value="1"/>
</dbReference>
<dbReference type="SUPFAM" id="SSF55785">
    <property type="entry name" value="PYP-like sensor domain (PAS domain)"/>
    <property type="match status" value="1"/>
</dbReference>
<dbReference type="PANTHER" id="PTHR33121:SF70">
    <property type="entry name" value="SIGNALING PROTEIN YKOW"/>
    <property type="match status" value="1"/>
</dbReference>
<dbReference type="EMBL" id="FNAK01000002">
    <property type="protein sequence ID" value="SDD52973.1"/>
    <property type="molecule type" value="Genomic_DNA"/>
</dbReference>
<dbReference type="Pfam" id="PF00563">
    <property type="entry name" value="EAL"/>
    <property type="match status" value="1"/>
</dbReference>
<evidence type="ECO:0000313" key="2">
    <source>
        <dbReference type="EMBL" id="SDD52973.1"/>
    </source>
</evidence>
<proteinExistence type="predicted"/>
<organism evidence="2 3">
    <name type="scientific">Kordiimonas lacus</name>
    <dbReference type="NCBI Taxonomy" id="637679"/>
    <lineage>
        <taxon>Bacteria</taxon>
        <taxon>Pseudomonadati</taxon>
        <taxon>Pseudomonadota</taxon>
        <taxon>Alphaproteobacteria</taxon>
        <taxon>Kordiimonadales</taxon>
        <taxon>Kordiimonadaceae</taxon>
        <taxon>Kordiimonas</taxon>
    </lineage>
</organism>
<dbReference type="OrthoDB" id="7251575at2"/>
<dbReference type="SMART" id="SM00091">
    <property type="entry name" value="PAS"/>
    <property type="match status" value="1"/>
</dbReference>
<evidence type="ECO:0000313" key="3">
    <source>
        <dbReference type="Proteomes" id="UP000183685"/>
    </source>
</evidence>
<sequence>MDDNRSIDLHRFAGLYQSLAGAVMELAPDDRVIYASGNLDRLLGCGSGGLMGQCFTAYIHSKDFAIWRLVRHKLMKSGHVGPVPLRMLRADGVPGAIELHAVRTPGAEPGTIQLSISPYWGQLSIGENKRAPSSSPRQFDKQHFAKLAQRLTEYAAGTDHSVPEALMKLAGLDEQAGQGKAEVSLWALHRLLGDAAAEGAAADLSETKREAHRPEGVACPDERQQVSNAMRGAFKQGRDEANYVTVAGEDGISESDAVKAAVYAMKRAASKENAKTIQALTGGYERRLEKVKAQLKAFKQIVLQERFDVALQPIVDIHDGTLHHFEALARFDQNIFAGSPFEFMCFAEDIGVIHEFDLAMTMKVVSLIKRMRRIGYNVAAAVNISGHSIQSQGFLRHFFNILEDCGDIRENLMFELTESSQIDDLETTNRILRRIRDFGHKVSLDDFGAGAAGLQYLRVLKVDCVKIDGIYIRKGLEDAENRSFLRSMADLCKGLGIETVGECVENEEQRRFLEEIGVNYAQGWLYGKPMPPDEALQFLQG</sequence>
<dbReference type="InterPro" id="IPR050706">
    <property type="entry name" value="Cyclic-di-GMP_PDE-like"/>
</dbReference>
<dbReference type="InterPro" id="IPR035919">
    <property type="entry name" value="EAL_sf"/>
</dbReference>
<gene>
    <name evidence="2" type="ORF">SAMN04488071_0726</name>
</gene>
<dbReference type="PROSITE" id="PS50883">
    <property type="entry name" value="EAL"/>
    <property type="match status" value="1"/>
</dbReference>
<dbReference type="SMART" id="SM00052">
    <property type="entry name" value="EAL"/>
    <property type="match status" value="1"/>
</dbReference>
<dbReference type="InterPro" id="IPR035965">
    <property type="entry name" value="PAS-like_dom_sf"/>
</dbReference>
<accession>A0A1G6VHX1</accession>
<dbReference type="STRING" id="637679.GCA_001550055_02438"/>
<dbReference type="InterPro" id="IPR001633">
    <property type="entry name" value="EAL_dom"/>
</dbReference>
<evidence type="ECO:0000259" key="1">
    <source>
        <dbReference type="PROSITE" id="PS50883"/>
    </source>
</evidence>
<reference evidence="2 3" key="1">
    <citation type="submission" date="2016-10" db="EMBL/GenBank/DDBJ databases">
        <authorList>
            <person name="de Groot N.N."/>
        </authorList>
    </citation>
    <scope>NUCLEOTIDE SEQUENCE [LARGE SCALE GENOMIC DNA]</scope>
    <source>
        <strain evidence="2 3">CGMCC 1.9109</strain>
    </source>
</reference>
<dbReference type="CDD" id="cd01948">
    <property type="entry name" value="EAL"/>
    <property type="match status" value="1"/>
</dbReference>
<dbReference type="CDD" id="cd00130">
    <property type="entry name" value="PAS"/>
    <property type="match status" value="1"/>
</dbReference>
<protein>
    <submittedName>
        <fullName evidence="2">EAL domain, c-di-GMP-specific phosphodiesterase class I (Or its enzymatically inactive variant)</fullName>
    </submittedName>
</protein>
<dbReference type="Gene3D" id="3.20.20.450">
    <property type="entry name" value="EAL domain"/>
    <property type="match status" value="1"/>
</dbReference>
<dbReference type="GO" id="GO:0071111">
    <property type="term" value="F:cyclic-guanylate-specific phosphodiesterase activity"/>
    <property type="evidence" value="ECO:0007669"/>
    <property type="project" value="InterPro"/>
</dbReference>
<dbReference type="AlphaFoldDB" id="A0A1G6VHX1"/>
<dbReference type="RefSeq" id="WP_068305410.1">
    <property type="nucleotide sequence ID" value="NZ_DAIOMO010000001.1"/>
</dbReference>
<feature type="domain" description="EAL" evidence="1">
    <location>
        <begin position="291"/>
        <end position="541"/>
    </location>
</feature>
<dbReference type="InterPro" id="IPR000014">
    <property type="entry name" value="PAS"/>
</dbReference>
<dbReference type="PANTHER" id="PTHR33121">
    <property type="entry name" value="CYCLIC DI-GMP PHOSPHODIESTERASE PDEF"/>
    <property type="match status" value="1"/>
</dbReference>
<name>A0A1G6VHX1_9PROT</name>